<dbReference type="CDD" id="cd02440">
    <property type="entry name" value="AdoMet_MTases"/>
    <property type="match status" value="1"/>
</dbReference>
<dbReference type="SUPFAM" id="SSF53335">
    <property type="entry name" value="S-adenosyl-L-methionine-dependent methyltransferases"/>
    <property type="match status" value="1"/>
</dbReference>
<evidence type="ECO:0000313" key="3">
    <source>
        <dbReference type="Proteomes" id="UP000240493"/>
    </source>
</evidence>
<dbReference type="Proteomes" id="UP000240493">
    <property type="component" value="Unassembled WGS sequence"/>
</dbReference>
<sequence length="349" mass="39877">MGVAPNSLRRHGELNALPDLRDFQFTFEFQNAIEPDISMRVVDDDESLSDSVLDYPEEFGRTYHAYHAGSYVYPNDLTEQERLALQGPIIKKLFDDRLYFAPLSRSNPPQFILDIATGVGDWAVEMGDLFPSSRIVGTDLSPIQPSMVPPNVEFYVEDSSEPWNYTDKFGYIHTRLTAGCWGSFETEIAQQAFDALEPGGWFEAQETEAVFGCDDGTLDPNGPMCTWFHEMRMASEKLNRPAILGSNLKEIFERVGFVDVEQLVFRMPLNAWPRDERLKDLGWMWGQNFSQGLNGFSIQLLNRAYGRSQHEIELSLVRVREELLNPHVHAYMPIFVVFGRKPFDGEIVE</sequence>
<dbReference type="AlphaFoldDB" id="A0A2T3YYJ1"/>
<organism evidence="2 3">
    <name type="scientific">Trichoderma asperellum (strain ATCC 204424 / CBS 433.97 / NBRC 101777)</name>
    <dbReference type="NCBI Taxonomy" id="1042311"/>
    <lineage>
        <taxon>Eukaryota</taxon>
        <taxon>Fungi</taxon>
        <taxon>Dikarya</taxon>
        <taxon>Ascomycota</taxon>
        <taxon>Pezizomycotina</taxon>
        <taxon>Sordariomycetes</taxon>
        <taxon>Hypocreomycetidae</taxon>
        <taxon>Hypocreales</taxon>
        <taxon>Hypocreaceae</taxon>
        <taxon>Trichoderma</taxon>
    </lineage>
</organism>
<protein>
    <recommendedName>
        <fullName evidence="4">Methyltransferase domain-containing protein</fullName>
    </recommendedName>
</protein>
<keyword evidence="3" id="KW-1185">Reference proteome</keyword>
<gene>
    <name evidence="2" type="ORF">M441DRAFT_60821</name>
</gene>
<evidence type="ECO:0008006" key="4">
    <source>
        <dbReference type="Google" id="ProtNLM"/>
    </source>
</evidence>
<dbReference type="PANTHER" id="PTHR43591:SF14">
    <property type="entry name" value="METHYLTRANSFERASE"/>
    <property type="match status" value="1"/>
</dbReference>
<accession>A0A2T3YYJ1</accession>
<dbReference type="GO" id="GO:0008168">
    <property type="term" value="F:methyltransferase activity"/>
    <property type="evidence" value="ECO:0007669"/>
    <property type="project" value="TreeGrafter"/>
</dbReference>
<reference evidence="2 3" key="1">
    <citation type="submission" date="2016-07" db="EMBL/GenBank/DDBJ databases">
        <title>Multiple horizontal gene transfer events from other fungi enriched the ability of initially mycotrophic Trichoderma (Ascomycota) to feed on dead plant biomass.</title>
        <authorList>
            <consortium name="DOE Joint Genome Institute"/>
            <person name="Aerts A."/>
            <person name="Atanasova L."/>
            <person name="Chenthamara K."/>
            <person name="Zhang J."/>
            <person name="Grujic M."/>
            <person name="Henrissat B."/>
            <person name="Kuo A."/>
            <person name="Salamov A."/>
            <person name="Lipzen A."/>
            <person name="Labutti K."/>
            <person name="Barry K."/>
            <person name="Miao Y."/>
            <person name="Rahimi M.J."/>
            <person name="Shen Q."/>
            <person name="Grigoriev I.V."/>
            <person name="Kubicek C.P."/>
            <person name="Druzhinina I.S."/>
        </authorList>
    </citation>
    <scope>NUCLEOTIDE SEQUENCE [LARGE SCALE GENOMIC DNA]</scope>
    <source>
        <strain evidence="2 3">CBS 433.97</strain>
    </source>
</reference>
<dbReference type="Pfam" id="PF13489">
    <property type="entry name" value="Methyltransf_23"/>
    <property type="match status" value="1"/>
</dbReference>
<comment type="similarity">
    <text evidence="1">Belongs to the methyltransferase superfamily. LaeA methyltransferase family.</text>
</comment>
<dbReference type="PANTHER" id="PTHR43591">
    <property type="entry name" value="METHYLTRANSFERASE"/>
    <property type="match status" value="1"/>
</dbReference>
<dbReference type="InterPro" id="IPR029063">
    <property type="entry name" value="SAM-dependent_MTases_sf"/>
</dbReference>
<evidence type="ECO:0000256" key="1">
    <source>
        <dbReference type="ARBA" id="ARBA00038158"/>
    </source>
</evidence>
<proteinExistence type="inferred from homology"/>
<dbReference type="Gene3D" id="3.40.50.150">
    <property type="entry name" value="Vaccinia Virus protein VP39"/>
    <property type="match status" value="1"/>
</dbReference>
<evidence type="ECO:0000313" key="2">
    <source>
        <dbReference type="EMBL" id="PTB37643.1"/>
    </source>
</evidence>
<name>A0A2T3YYJ1_TRIA4</name>
<dbReference type="EMBL" id="KZ679267">
    <property type="protein sequence ID" value="PTB37643.1"/>
    <property type="molecule type" value="Genomic_DNA"/>
</dbReference>
<dbReference type="STRING" id="1042311.A0A2T3YYJ1"/>
<dbReference type="OrthoDB" id="2013972at2759"/>